<dbReference type="Proteomes" id="UP000294299">
    <property type="component" value="Chromosome NFRAN"/>
</dbReference>
<sequence>MYIIVTLYSNKLLSVDDKKKMDVKYYFLKVPRKYRRLYEIDIDRQFNLIIID</sequence>
<reference evidence="1 2" key="1">
    <citation type="submission" date="2019-02" db="EMBL/GenBank/DDBJ databases">
        <authorList>
            <person name="Lehtovirta-Morley E L."/>
        </authorList>
    </citation>
    <scope>NUCLEOTIDE SEQUENCE [LARGE SCALE GENOMIC DNA]</scope>
    <source>
        <strain evidence="1">NFRAN1</strain>
    </source>
</reference>
<evidence type="ECO:0000313" key="2">
    <source>
        <dbReference type="Proteomes" id="UP000294299"/>
    </source>
</evidence>
<dbReference type="AlphaFoldDB" id="A0A484IE39"/>
<evidence type="ECO:0000313" key="1">
    <source>
        <dbReference type="EMBL" id="VFJ13922.1"/>
    </source>
</evidence>
<gene>
    <name evidence="1" type="ORF">NFRAN_1600</name>
</gene>
<proteinExistence type="predicted"/>
<organism evidence="1 2">
    <name type="scientific">Candidatus Nitrosocosmicus franklandianus</name>
    <dbReference type="NCBI Taxonomy" id="1798806"/>
    <lineage>
        <taxon>Archaea</taxon>
        <taxon>Nitrososphaerota</taxon>
        <taxon>Nitrososphaeria</taxon>
        <taxon>Nitrososphaerales</taxon>
        <taxon>Nitrososphaeraceae</taxon>
        <taxon>Candidatus Nitrosocosmicus</taxon>
    </lineage>
</organism>
<accession>A0A484IE39</accession>
<name>A0A484IE39_9ARCH</name>
<dbReference type="KEGG" id="nfn:NFRAN_1600"/>
<dbReference type="EMBL" id="LR216287">
    <property type="protein sequence ID" value="VFJ13922.1"/>
    <property type="molecule type" value="Genomic_DNA"/>
</dbReference>
<keyword evidence="2" id="KW-1185">Reference proteome</keyword>
<protein>
    <submittedName>
        <fullName evidence="1">Uncharacterized protein</fullName>
    </submittedName>
</protein>